<accession>A0A5M8QYR8</accession>
<evidence type="ECO:0000313" key="2">
    <source>
        <dbReference type="Proteomes" id="UP000323994"/>
    </source>
</evidence>
<dbReference type="EMBL" id="VBSN01000013">
    <property type="protein sequence ID" value="KAA6441445.1"/>
    <property type="molecule type" value="Genomic_DNA"/>
</dbReference>
<gene>
    <name evidence="1" type="ORF">FEM33_01550</name>
</gene>
<evidence type="ECO:0000313" key="1">
    <source>
        <dbReference type="EMBL" id="KAA6441445.1"/>
    </source>
</evidence>
<dbReference type="RefSeq" id="WP_139010365.1">
    <property type="nucleotide sequence ID" value="NZ_VBSN01000013.1"/>
</dbReference>
<name>A0A5M8QYR8_9BACT</name>
<protein>
    <submittedName>
        <fullName evidence="1">Phage portal protein</fullName>
    </submittedName>
</protein>
<dbReference type="Pfam" id="PF05133">
    <property type="entry name" value="SPP1_portal"/>
    <property type="match status" value="1"/>
</dbReference>
<reference evidence="1 2" key="1">
    <citation type="submission" date="2019-05" db="EMBL/GenBank/DDBJ databases">
        <authorList>
            <person name="Qu J.-H."/>
        </authorList>
    </citation>
    <scope>NUCLEOTIDE SEQUENCE [LARGE SCALE GENOMIC DNA]</scope>
    <source>
        <strain evidence="1 2">NS28</strain>
    </source>
</reference>
<comment type="caution">
    <text evidence="1">The sequence shown here is derived from an EMBL/GenBank/DDBJ whole genome shotgun (WGS) entry which is preliminary data.</text>
</comment>
<proteinExistence type="predicted"/>
<dbReference type="Proteomes" id="UP000323994">
    <property type="component" value="Unassembled WGS sequence"/>
</dbReference>
<dbReference type="AlphaFoldDB" id="A0A5M8QYR8"/>
<dbReference type="OrthoDB" id="1452435at2"/>
<sequence>MNLQELTQLLGQEQDITTKLKKLRGRNKISEETEKLTALYDIEKHDIYDTVKRPDRIVMKEDDEGNMVYDRKELVNRIALPFQKLIVKRAVSFVFGNPVILQCETETDQEEQVLEAVKRILHENKSNGFDRRIARELFKTTQVAECWFPVAKSESHEDYGFPTQFKIRVTSFNTSDGNKLYPLFDETGDMIAFSREFTIEDDEDKKKTYFETYTAEEKRTWIQDGNVWTEQPAVPNTIGKIPIVYASQEQVEWEDVQSKIDRLEKLLSNFAETNDYHASPKIFVEGNITGWAKKGEQGAIIQGEPGTKAYYLSWDQAPESVRLEIETLLRFIFSFTQTPDISFDSVKGLREISGEALKMLFLDAHLKVQDKREIFDDYLQRRISILKAFVGTMNLALKPVASKLLIEPEIQPFIINDQKAMIERLTMANGNKAIVSQKTSIALSGLVDDVDAELKQIQAEEKERAANDTFETAF</sequence>
<dbReference type="InterPro" id="IPR021145">
    <property type="entry name" value="Portal_protein_SPP1_Gp6-like"/>
</dbReference>
<organism evidence="1 2">
    <name type="scientific">Dyadobacter flavalbus</name>
    <dbReference type="NCBI Taxonomy" id="2579942"/>
    <lineage>
        <taxon>Bacteria</taxon>
        <taxon>Pseudomonadati</taxon>
        <taxon>Bacteroidota</taxon>
        <taxon>Cytophagia</taxon>
        <taxon>Cytophagales</taxon>
        <taxon>Spirosomataceae</taxon>
        <taxon>Dyadobacter</taxon>
    </lineage>
</organism>
<keyword evidence="2" id="KW-1185">Reference proteome</keyword>